<keyword evidence="10" id="KW-1185">Reference proteome</keyword>
<dbReference type="SUPFAM" id="SSF103473">
    <property type="entry name" value="MFS general substrate transporter"/>
    <property type="match status" value="1"/>
</dbReference>
<dbReference type="CDD" id="cd06173">
    <property type="entry name" value="MFS_MefA_like"/>
    <property type="match status" value="1"/>
</dbReference>
<evidence type="ECO:0000256" key="4">
    <source>
        <dbReference type="ARBA" id="ARBA00022692"/>
    </source>
</evidence>
<feature type="transmembrane region" description="Helical" evidence="7">
    <location>
        <begin position="287"/>
        <end position="306"/>
    </location>
</feature>
<feature type="transmembrane region" description="Helical" evidence="7">
    <location>
        <begin position="374"/>
        <end position="397"/>
    </location>
</feature>
<dbReference type="PANTHER" id="PTHR43266:SF9">
    <property type="entry name" value="PERMEASE, MAJOR FACILITATOR SUPERFAMILY-RELATED"/>
    <property type="match status" value="1"/>
</dbReference>
<evidence type="ECO:0000256" key="7">
    <source>
        <dbReference type="SAM" id="Phobius"/>
    </source>
</evidence>
<feature type="transmembrane region" description="Helical" evidence="7">
    <location>
        <begin position="71"/>
        <end position="91"/>
    </location>
</feature>
<dbReference type="GO" id="GO:0022857">
    <property type="term" value="F:transmembrane transporter activity"/>
    <property type="evidence" value="ECO:0007669"/>
    <property type="project" value="InterPro"/>
</dbReference>
<feature type="transmembrane region" description="Helical" evidence="7">
    <location>
        <begin position="35"/>
        <end position="59"/>
    </location>
</feature>
<dbReference type="PROSITE" id="PS50850">
    <property type="entry name" value="MFS"/>
    <property type="match status" value="1"/>
</dbReference>
<protein>
    <submittedName>
        <fullName evidence="9">Predicted arabinose efflux permease, MFS family</fullName>
    </submittedName>
</protein>
<dbReference type="Gene3D" id="1.20.1250.20">
    <property type="entry name" value="MFS general substrate transporter like domains"/>
    <property type="match status" value="1"/>
</dbReference>
<reference evidence="9 10" key="1">
    <citation type="submission" date="2016-11" db="EMBL/GenBank/DDBJ databases">
        <authorList>
            <person name="Jaros S."/>
            <person name="Januszkiewicz K."/>
            <person name="Wedrychowicz H."/>
        </authorList>
    </citation>
    <scope>NUCLEOTIDE SEQUENCE [LARGE SCALE GENOMIC DNA]</scope>
    <source>
        <strain evidence="9 10">DSM 21120</strain>
    </source>
</reference>
<proteinExistence type="predicted"/>
<keyword evidence="4 7" id="KW-0812">Transmembrane</keyword>
<dbReference type="Pfam" id="PF07690">
    <property type="entry name" value="MFS_1"/>
    <property type="match status" value="1"/>
</dbReference>
<dbReference type="InterPro" id="IPR036259">
    <property type="entry name" value="MFS_trans_sf"/>
</dbReference>
<gene>
    <name evidence="9" type="ORF">SAMN02745245_00301</name>
</gene>
<evidence type="ECO:0000256" key="1">
    <source>
        <dbReference type="ARBA" id="ARBA00004651"/>
    </source>
</evidence>
<dbReference type="OrthoDB" id="9763297at2"/>
<accession>A0A1M5PFA3</accession>
<dbReference type="RefSeq" id="WP_073183078.1">
    <property type="nucleotide sequence ID" value="NZ_FQXI01000001.1"/>
</dbReference>
<dbReference type="EMBL" id="FQXI01000001">
    <property type="protein sequence ID" value="SHH00378.1"/>
    <property type="molecule type" value="Genomic_DNA"/>
</dbReference>
<feature type="transmembrane region" description="Helical" evidence="7">
    <location>
        <begin position="97"/>
        <end position="124"/>
    </location>
</feature>
<evidence type="ECO:0000256" key="3">
    <source>
        <dbReference type="ARBA" id="ARBA00022475"/>
    </source>
</evidence>
<evidence type="ECO:0000256" key="5">
    <source>
        <dbReference type="ARBA" id="ARBA00022989"/>
    </source>
</evidence>
<feature type="transmembrane region" description="Helical" evidence="7">
    <location>
        <begin position="220"/>
        <end position="241"/>
    </location>
</feature>
<evidence type="ECO:0000256" key="2">
    <source>
        <dbReference type="ARBA" id="ARBA00022448"/>
    </source>
</evidence>
<evidence type="ECO:0000256" key="6">
    <source>
        <dbReference type="ARBA" id="ARBA00023136"/>
    </source>
</evidence>
<name>A0A1M5PFA3_9FIRM</name>
<keyword evidence="5 7" id="KW-1133">Transmembrane helix</keyword>
<dbReference type="InterPro" id="IPR020846">
    <property type="entry name" value="MFS_dom"/>
</dbReference>
<sequence length="407" mass="45014">MWNRNFILLLCSQLFSVFGNTIIQFSISLYVLDKTGSSTVFALISALSIISRVICLPFGGVLSDRVSKKKLMIIMDFIYLLLSIGLVLSVFSDNTVFIMGAITVVIGMVSSFETPVVQSAIPIVCKKEDISQANGIITSVAMLSNILGPIIAGIVYRFDQAYMVFIICGFLFAVAVISEILLKLPNNSRWNSTSSILSVVYEDLREVVEYLKGKKVILRISLIAFLLNLFISSFISVIIPYTVRVSWNISSELFGVMNMLFAIGGLMGSAFVGIYAKKINSKITTKLLILNSFLFMALAFPYSELFNVNMSFWILTILATVLQGVFTLVSVQLISFIQMSTDIDMLGRVMSFVMMASMLAMPIGQFIFGIFGEILVGKSMIVVILITGFISILISIYSKNTFNKIEI</sequence>
<keyword evidence="6 7" id="KW-0472">Membrane</keyword>
<evidence type="ECO:0000313" key="10">
    <source>
        <dbReference type="Proteomes" id="UP000184032"/>
    </source>
</evidence>
<feature type="transmembrane region" description="Helical" evidence="7">
    <location>
        <begin position="136"/>
        <end position="156"/>
    </location>
</feature>
<feature type="transmembrane region" description="Helical" evidence="7">
    <location>
        <begin position="312"/>
        <end position="337"/>
    </location>
</feature>
<feature type="transmembrane region" description="Helical" evidence="7">
    <location>
        <begin position="253"/>
        <end position="275"/>
    </location>
</feature>
<dbReference type="AlphaFoldDB" id="A0A1M5PFA3"/>
<dbReference type="Proteomes" id="UP000184032">
    <property type="component" value="Unassembled WGS sequence"/>
</dbReference>
<evidence type="ECO:0000259" key="8">
    <source>
        <dbReference type="PROSITE" id="PS50850"/>
    </source>
</evidence>
<dbReference type="STRING" id="1120995.SAMN02745245_00301"/>
<comment type="subcellular location">
    <subcellularLocation>
        <location evidence="1">Cell membrane</location>
        <topology evidence="1">Multi-pass membrane protein</topology>
    </subcellularLocation>
</comment>
<dbReference type="GO" id="GO:0005886">
    <property type="term" value="C:plasma membrane"/>
    <property type="evidence" value="ECO:0007669"/>
    <property type="project" value="UniProtKB-SubCell"/>
</dbReference>
<keyword evidence="2" id="KW-0813">Transport</keyword>
<dbReference type="PANTHER" id="PTHR43266">
    <property type="entry name" value="MACROLIDE-EFFLUX PROTEIN"/>
    <property type="match status" value="1"/>
</dbReference>
<feature type="transmembrane region" description="Helical" evidence="7">
    <location>
        <begin position="162"/>
        <end position="182"/>
    </location>
</feature>
<organism evidence="9 10">
    <name type="scientific">Anaerosphaera aminiphila DSM 21120</name>
    <dbReference type="NCBI Taxonomy" id="1120995"/>
    <lineage>
        <taxon>Bacteria</taxon>
        <taxon>Bacillati</taxon>
        <taxon>Bacillota</taxon>
        <taxon>Tissierellia</taxon>
        <taxon>Tissierellales</taxon>
        <taxon>Peptoniphilaceae</taxon>
        <taxon>Anaerosphaera</taxon>
    </lineage>
</organism>
<evidence type="ECO:0000313" key="9">
    <source>
        <dbReference type="EMBL" id="SHH00378.1"/>
    </source>
</evidence>
<dbReference type="InterPro" id="IPR011701">
    <property type="entry name" value="MFS"/>
</dbReference>
<keyword evidence="3" id="KW-1003">Cell membrane</keyword>
<feature type="domain" description="Major facilitator superfamily (MFS) profile" evidence="8">
    <location>
        <begin position="5"/>
        <end position="406"/>
    </location>
</feature>
<feature type="transmembrane region" description="Helical" evidence="7">
    <location>
        <begin position="349"/>
        <end position="368"/>
    </location>
</feature>